<dbReference type="AlphaFoldDB" id="A0A7R8D6V4"/>
<feature type="compositionally biased region" description="Acidic residues" evidence="1">
    <location>
        <begin position="33"/>
        <end position="42"/>
    </location>
</feature>
<protein>
    <submittedName>
        <fullName evidence="2">(salmon louse) hypothetical protein</fullName>
    </submittedName>
</protein>
<sequence length="112" mass="12655">MDLDLKMSLGIDFLKQNRKTPTNRNRLSSSAASEDESDEELIKEEPVKPPSSKEVIEMASRILLLPMTHAISLRIKGVTSSRYDTQASLIINQKFQSKQTSKGSYISTRLRK</sequence>
<proteinExistence type="predicted"/>
<accession>A0A7R8D6V4</accession>
<evidence type="ECO:0000313" key="2">
    <source>
        <dbReference type="EMBL" id="CAF3047457.1"/>
    </source>
</evidence>
<dbReference type="Proteomes" id="UP000675881">
    <property type="component" value="Chromosome 9"/>
</dbReference>
<gene>
    <name evidence="2" type="ORF">LSAA_14562</name>
</gene>
<organism evidence="2 3">
    <name type="scientific">Lepeophtheirus salmonis</name>
    <name type="common">Salmon louse</name>
    <name type="synonym">Caligus salmonis</name>
    <dbReference type="NCBI Taxonomy" id="72036"/>
    <lineage>
        <taxon>Eukaryota</taxon>
        <taxon>Metazoa</taxon>
        <taxon>Ecdysozoa</taxon>
        <taxon>Arthropoda</taxon>
        <taxon>Crustacea</taxon>
        <taxon>Multicrustacea</taxon>
        <taxon>Hexanauplia</taxon>
        <taxon>Copepoda</taxon>
        <taxon>Siphonostomatoida</taxon>
        <taxon>Caligidae</taxon>
        <taxon>Lepeophtheirus</taxon>
    </lineage>
</organism>
<reference evidence="2" key="1">
    <citation type="submission" date="2021-02" db="EMBL/GenBank/DDBJ databases">
        <authorList>
            <person name="Bekaert M."/>
        </authorList>
    </citation>
    <scope>NUCLEOTIDE SEQUENCE</scope>
    <source>
        <strain evidence="2">IoA-00</strain>
    </source>
</reference>
<feature type="region of interest" description="Disordered" evidence="1">
    <location>
        <begin position="16"/>
        <end position="53"/>
    </location>
</feature>
<evidence type="ECO:0000256" key="1">
    <source>
        <dbReference type="SAM" id="MobiDB-lite"/>
    </source>
</evidence>
<evidence type="ECO:0000313" key="3">
    <source>
        <dbReference type="Proteomes" id="UP000675881"/>
    </source>
</evidence>
<dbReference type="EMBL" id="HG994588">
    <property type="protein sequence ID" value="CAF3047457.1"/>
    <property type="molecule type" value="Genomic_DNA"/>
</dbReference>
<name>A0A7R8D6V4_LEPSM</name>
<keyword evidence="3" id="KW-1185">Reference proteome</keyword>